<dbReference type="NCBIfam" id="TIGR03628">
    <property type="entry name" value="arch_S11P"/>
    <property type="match status" value="1"/>
</dbReference>
<dbReference type="PIRSF" id="PIRSF002131">
    <property type="entry name" value="Ribosomal_S11"/>
    <property type="match status" value="1"/>
</dbReference>
<dbReference type="GeneID" id="79950272"/>
<evidence type="ECO:0000256" key="3">
    <source>
        <dbReference type="ARBA" id="ARBA00022730"/>
    </source>
</evidence>
<comment type="subunit">
    <text evidence="2 7">Part of the 30S ribosomal subunit.</text>
</comment>
<keyword evidence="5 7" id="KW-0689">Ribosomal protein</keyword>
<dbReference type="KEGG" id="manq:L1994_07700"/>
<organism evidence="9 10">
    <name type="scientific">Methanomicrobium antiquum</name>
    <dbReference type="NCBI Taxonomy" id="487686"/>
    <lineage>
        <taxon>Archaea</taxon>
        <taxon>Methanobacteriati</taxon>
        <taxon>Methanobacteriota</taxon>
        <taxon>Stenosarchaea group</taxon>
        <taxon>Methanomicrobia</taxon>
        <taxon>Methanomicrobiales</taxon>
        <taxon>Methanomicrobiaceae</taxon>
        <taxon>Methanomicrobium</taxon>
    </lineage>
</organism>
<dbReference type="NCBIfam" id="NF007176">
    <property type="entry name" value="PRK09607.1"/>
    <property type="match status" value="1"/>
</dbReference>
<dbReference type="PROSITE" id="PS00054">
    <property type="entry name" value="RIBOSOMAL_S11"/>
    <property type="match status" value="1"/>
</dbReference>
<dbReference type="RefSeq" id="WP_278098871.1">
    <property type="nucleotide sequence ID" value="NZ_CP091092.1"/>
</dbReference>
<dbReference type="Gene3D" id="3.30.420.80">
    <property type="entry name" value="Ribosomal protein S11"/>
    <property type="match status" value="1"/>
</dbReference>
<evidence type="ECO:0000256" key="4">
    <source>
        <dbReference type="ARBA" id="ARBA00022884"/>
    </source>
</evidence>
<evidence type="ECO:0000256" key="1">
    <source>
        <dbReference type="ARBA" id="ARBA00006194"/>
    </source>
</evidence>
<evidence type="ECO:0000313" key="9">
    <source>
        <dbReference type="EMBL" id="WFN36033.1"/>
    </source>
</evidence>
<comment type="function">
    <text evidence="7">Located on the platform of the 30S subunit.</text>
</comment>
<dbReference type="GO" id="GO:0019843">
    <property type="term" value="F:rRNA binding"/>
    <property type="evidence" value="ECO:0007669"/>
    <property type="project" value="UniProtKB-UniRule"/>
</dbReference>
<dbReference type="PANTHER" id="PTHR11759">
    <property type="entry name" value="40S RIBOSOMAL PROTEIN S14/30S RIBOSOMAL PROTEIN S11"/>
    <property type="match status" value="1"/>
</dbReference>
<dbReference type="GO" id="GO:0003735">
    <property type="term" value="F:structural constituent of ribosome"/>
    <property type="evidence" value="ECO:0007669"/>
    <property type="project" value="UniProtKB-UniRule"/>
</dbReference>
<accession>A0AAF0FK59</accession>
<dbReference type="SUPFAM" id="SSF53137">
    <property type="entry name" value="Translational machinery components"/>
    <property type="match status" value="1"/>
</dbReference>
<dbReference type="InterPro" id="IPR019961">
    <property type="entry name" value="Ribosomal_uS11_archaeal"/>
</dbReference>
<name>A0AAF0FK59_9EURY</name>
<evidence type="ECO:0000256" key="6">
    <source>
        <dbReference type="ARBA" id="ARBA00023274"/>
    </source>
</evidence>
<evidence type="ECO:0000313" key="10">
    <source>
        <dbReference type="Proteomes" id="UP001218895"/>
    </source>
</evidence>
<dbReference type="GO" id="GO:1990904">
    <property type="term" value="C:ribonucleoprotein complex"/>
    <property type="evidence" value="ECO:0007669"/>
    <property type="project" value="UniProtKB-KW"/>
</dbReference>
<keyword evidence="3 7" id="KW-0699">rRNA-binding</keyword>
<keyword evidence="4 7" id="KW-0694">RNA-binding</keyword>
<comment type="similarity">
    <text evidence="1 7 8">Belongs to the universal ribosomal protein uS11 family.</text>
</comment>
<dbReference type="Pfam" id="PF00411">
    <property type="entry name" value="Ribosomal_S11"/>
    <property type="match status" value="1"/>
</dbReference>
<evidence type="ECO:0000256" key="8">
    <source>
        <dbReference type="RuleBase" id="RU003629"/>
    </source>
</evidence>
<dbReference type="InterPro" id="IPR036967">
    <property type="entry name" value="Ribosomal_uS11_sf"/>
</dbReference>
<dbReference type="FunFam" id="3.30.420.80:FF:000007">
    <property type="entry name" value="30S ribosomal protein S11"/>
    <property type="match status" value="1"/>
</dbReference>
<evidence type="ECO:0000256" key="7">
    <source>
        <dbReference type="HAMAP-Rule" id="MF_01310"/>
    </source>
</evidence>
<dbReference type="GO" id="GO:0006412">
    <property type="term" value="P:translation"/>
    <property type="evidence" value="ECO:0007669"/>
    <property type="project" value="UniProtKB-UniRule"/>
</dbReference>
<keyword evidence="6 7" id="KW-0687">Ribonucleoprotein</keyword>
<dbReference type="InterPro" id="IPR018102">
    <property type="entry name" value="Ribosomal_uS11_CS"/>
</dbReference>
<dbReference type="HAMAP" id="MF_01310">
    <property type="entry name" value="Ribosomal_uS11"/>
    <property type="match status" value="1"/>
</dbReference>
<protein>
    <recommendedName>
        <fullName evidence="7">Small ribosomal subunit protein uS11</fullName>
    </recommendedName>
</protein>
<keyword evidence="10" id="KW-1185">Reference proteome</keyword>
<dbReference type="Proteomes" id="UP001218895">
    <property type="component" value="Chromosome"/>
</dbReference>
<evidence type="ECO:0000256" key="5">
    <source>
        <dbReference type="ARBA" id="ARBA00022980"/>
    </source>
</evidence>
<reference evidence="9" key="1">
    <citation type="submission" date="2022-01" db="EMBL/GenBank/DDBJ databases">
        <title>Complete genome of Methanomicrobium antiquum DSM 21220.</title>
        <authorList>
            <person name="Chen S.-C."/>
            <person name="You Y.-T."/>
            <person name="Zhou Y.-Z."/>
            <person name="Lai M.-C."/>
        </authorList>
    </citation>
    <scope>NUCLEOTIDE SEQUENCE</scope>
    <source>
        <strain evidence="9">DSM 21220</strain>
    </source>
</reference>
<dbReference type="InterPro" id="IPR001971">
    <property type="entry name" value="Ribosomal_uS11"/>
</dbReference>
<dbReference type="AlphaFoldDB" id="A0AAF0FK59"/>
<gene>
    <name evidence="7" type="primary">rps11</name>
    <name evidence="9" type="ORF">L1994_07700</name>
</gene>
<dbReference type="GO" id="GO:0005840">
    <property type="term" value="C:ribosome"/>
    <property type="evidence" value="ECO:0007669"/>
    <property type="project" value="UniProtKB-KW"/>
</dbReference>
<dbReference type="EMBL" id="CP091092">
    <property type="protein sequence ID" value="WFN36033.1"/>
    <property type="molecule type" value="Genomic_DNA"/>
</dbReference>
<evidence type="ECO:0000256" key="2">
    <source>
        <dbReference type="ARBA" id="ARBA00011458"/>
    </source>
</evidence>
<sequence>MAADPKEKWGVAHIFASFNNTVITVTDLSGAETVTKSSGGMVVKQARNESSPYAAMQMAINIAQAVKDKGFVGLHVKVRAPGRGKQRSPGPGAQAAIRALARAGMRIGRIEDVTPVPHDSIRAKGGRRGRRV</sequence>
<proteinExistence type="inferred from homology"/>